<dbReference type="GO" id="GO:0006231">
    <property type="term" value="P:dTMP biosynthetic process"/>
    <property type="evidence" value="ECO:0007669"/>
    <property type="project" value="InterPro"/>
</dbReference>
<comment type="similarity">
    <text evidence="1">Belongs to the thymidylate synthase family.</text>
</comment>
<dbReference type="GO" id="GO:0004799">
    <property type="term" value="F:thymidylate synthase activity"/>
    <property type="evidence" value="ECO:0007669"/>
    <property type="project" value="UniProtKB-EC"/>
</dbReference>
<dbReference type="Proteomes" id="UP000026908">
    <property type="component" value="Segment"/>
</dbReference>
<dbReference type="GO" id="GO:0032259">
    <property type="term" value="P:methylation"/>
    <property type="evidence" value="ECO:0007669"/>
    <property type="project" value="UniProtKB-KW"/>
</dbReference>
<evidence type="ECO:0000313" key="7">
    <source>
        <dbReference type="EMBL" id="AHN83524.1"/>
    </source>
</evidence>
<dbReference type="GeneID" id="19487059"/>
<reference evidence="7 8" key="1">
    <citation type="journal article" date="2014" name="Genome Announc.">
        <title>Complete Genome Sequences of Two Escherichia coli O157:H7 Phages Effective in Limiting Contamination of Food Products.</title>
        <authorList>
            <person name="Hong Y."/>
            <person name="Pan Y."/>
            <person name="Harman N.J."/>
            <person name="Ebner P.D."/>
        </authorList>
    </citation>
    <scope>NUCLEOTIDE SEQUENCE [LARGE SCALE GENOMIC DNA]</scope>
</reference>
<dbReference type="EC" id="2.1.1.45" evidence="2"/>
<dbReference type="Gene3D" id="3.30.572.10">
    <property type="entry name" value="Thymidylate synthase/dCMP hydroxymethylase domain"/>
    <property type="match status" value="1"/>
</dbReference>
<evidence type="ECO:0000313" key="8">
    <source>
        <dbReference type="Proteomes" id="UP000026908"/>
    </source>
</evidence>
<organism evidence="7 8">
    <name type="scientific">Escherichia phage vB_EcoS_FFH_1</name>
    <dbReference type="NCBI Taxonomy" id="1446489"/>
    <lineage>
        <taxon>Viruses</taxon>
        <taxon>Duplodnaviria</taxon>
        <taxon>Heunggongvirae</taxon>
        <taxon>Uroviricota</taxon>
        <taxon>Caudoviricetes</taxon>
        <taxon>Demerecviridae</taxon>
        <taxon>Markadamsvirinae</taxon>
        <taxon>Tequintavirus</taxon>
        <taxon>Tequintavirus FFH1</taxon>
    </lineage>
</organism>
<dbReference type="Pfam" id="PF00303">
    <property type="entry name" value="Thymidylat_synt"/>
    <property type="match status" value="1"/>
</dbReference>
<feature type="domain" description="Thymidylate synthase/dCMP hydroxymethylase" evidence="6">
    <location>
        <begin position="2"/>
        <end position="278"/>
    </location>
</feature>
<dbReference type="PANTHER" id="PTHR11548">
    <property type="entry name" value="THYMIDYLATE SYNTHASE 1"/>
    <property type="match status" value="1"/>
</dbReference>
<evidence type="ECO:0000256" key="4">
    <source>
        <dbReference type="ARBA" id="ARBA00022679"/>
    </source>
</evidence>
<dbReference type="SUPFAM" id="SSF55831">
    <property type="entry name" value="Thymidylate synthase/dCMP hydroxymethylase"/>
    <property type="match status" value="1"/>
</dbReference>
<dbReference type="InterPro" id="IPR036926">
    <property type="entry name" value="Thymidate_synth/dCMP_Mease_sf"/>
</dbReference>
<dbReference type="FunFam" id="3.30.572.10:FF:000009">
    <property type="entry name" value="Thymidylate synthase"/>
    <property type="match status" value="1"/>
</dbReference>
<dbReference type="NCBIfam" id="TIGR03284">
    <property type="entry name" value="thym_sym"/>
    <property type="match status" value="1"/>
</dbReference>
<evidence type="ECO:0000256" key="2">
    <source>
        <dbReference type="ARBA" id="ARBA00011947"/>
    </source>
</evidence>
<dbReference type="RefSeq" id="YP_009031713.1">
    <property type="nucleotide sequence ID" value="NC_024139.1"/>
</dbReference>
<dbReference type="OrthoDB" id="13491at10239"/>
<dbReference type="EMBL" id="KJ190157">
    <property type="protein sequence ID" value="AHN83524.1"/>
    <property type="molecule type" value="Genomic_DNA"/>
</dbReference>
<accession>A0A023MHZ7</accession>
<evidence type="ECO:0000259" key="6">
    <source>
        <dbReference type="Pfam" id="PF00303"/>
    </source>
</evidence>
<sequence length="279" mass="31919">MQQYLKILTDVILLGEPRNDRTGTGTVSIFDSYAKFDLREGFPAVTTKRLAWKSVVGELLWFLSGSTNLHDLRVFTFGRDEGQWTIWTPNYEDQAISMGYDKGNLGPVYGKQWRNFGGRDQILELIEGLKNNPHGRRHLVSAWNVAELDKMALPPCHYGFQCYVSNDGYLDLKWTQRSVDCFLGLPFNIASYALLTHILAKLTGLKPRYLIFSGGDTHIYNDHMEQVEEQVKRKPRPLPTLVMPEFVDLYDLLENNTAAWSFHLEGYDPHPALKAKMSS</sequence>
<dbReference type="CDD" id="cd00351">
    <property type="entry name" value="TS_Pyrimidine_HMase"/>
    <property type="match status" value="1"/>
</dbReference>
<dbReference type="PANTHER" id="PTHR11548:SF9">
    <property type="entry name" value="THYMIDYLATE SYNTHASE"/>
    <property type="match status" value="1"/>
</dbReference>
<dbReference type="InterPro" id="IPR045097">
    <property type="entry name" value="Thymidate_synth/dCMP_Mease"/>
</dbReference>
<keyword evidence="8" id="KW-1185">Reference proteome</keyword>
<comment type="catalytic activity">
    <reaction evidence="5">
        <text>dUMP + (6R)-5,10-methylene-5,6,7,8-tetrahydrofolate = 7,8-dihydrofolate + dTMP</text>
        <dbReference type="Rhea" id="RHEA:12104"/>
        <dbReference type="ChEBI" id="CHEBI:15636"/>
        <dbReference type="ChEBI" id="CHEBI:57451"/>
        <dbReference type="ChEBI" id="CHEBI:63528"/>
        <dbReference type="ChEBI" id="CHEBI:246422"/>
        <dbReference type="EC" id="2.1.1.45"/>
    </reaction>
</comment>
<keyword evidence="4" id="KW-0808">Transferase</keyword>
<dbReference type="InterPro" id="IPR023451">
    <property type="entry name" value="Thymidate_synth/dCMP_Mease_dom"/>
</dbReference>
<protein>
    <recommendedName>
        <fullName evidence="2">thymidylate synthase</fullName>
        <ecNumber evidence="2">2.1.1.45</ecNumber>
    </recommendedName>
</protein>
<evidence type="ECO:0000256" key="5">
    <source>
        <dbReference type="ARBA" id="ARBA00047344"/>
    </source>
</evidence>
<dbReference type="HAMAP" id="MF_00008">
    <property type="entry name" value="Thymidy_synth_bact"/>
    <property type="match status" value="1"/>
</dbReference>
<proteinExistence type="inferred from homology"/>
<dbReference type="KEGG" id="vg:19487059"/>
<evidence type="ECO:0000256" key="1">
    <source>
        <dbReference type="ARBA" id="ARBA00009972"/>
    </source>
</evidence>
<dbReference type="PRINTS" id="PR00108">
    <property type="entry name" value="THYMDSNTHASE"/>
</dbReference>
<dbReference type="SMR" id="A0A023MHZ7"/>
<name>A0A023MHZ7_9CAUD</name>
<keyword evidence="3" id="KW-0489">Methyltransferase</keyword>
<dbReference type="InterPro" id="IPR000398">
    <property type="entry name" value="Thymidylate_synthase"/>
</dbReference>
<evidence type="ECO:0000256" key="3">
    <source>
        <dbReference type="ARBA" id="ARBA00022603"/>
    </source>
</evidence>